<proteinExistence type="predicted"/>
<feature type="non-terminal residue" evidence="1">
    <location>
        <position position="74"/>
    </location>
</feature>
<dbReference type="Proteomes" id="UP001529510">
    <property type="component" value="Unassembled WGS sequence"/>
</dbReference>
<keyword evidence="2" id="KW-1185">Reference proteome</keyword>
<organism evidence="1 2">
    <name type="scientific">Cirrhinus mrigala</name>
    <name type="common">Mrigala</name>
    <dbReference type="NCBI Taxonomy" id="683832"/>
    <lineage>
        <taxon>Eukaryota</taxon>
        <taxon>Metazoa</taxon>
        <taxon>Chordata</taxon>
        <taxon>Craniata</taxon>
        <taxon>Vertebrata</taxon>
        <taxon>Euteleostomi</taxon>
        <taxon>Actinopterygii</taxon>
        <taxon>Neopterygii</taxon>
        <taxon>Teleostei</taxon>
        <taxon>Ostariophysi</taxon>
        <taxon>Cypriniformes</taxon>
        <taxon>Cyprinidae</taxon>
        <taxon>Labeoninae</taxon>
        <taxon>Labeonini</taxon>
        <taxon>Cirrhinus</taxon>
    </lineage>
</organism>
<evidence type="ECO:0000313" key="2">
    <source>
        <dbReference type="Proteomes" id="UP001529510"/>
    </source>
</evidence>
<sequence>VVEMNPSKPLVSAESLIIGSFSRTATGESFEVILKSTTPPNFPPSRITDLIAKIQEDTVLLSWTAPGEDLDHGT</sequence>
<feature type="non-terminal residue" evidence="1">
    <location>
        <position position="1"/>
    </location>
</feature>
<dbReference type="EMBL" id="JAMKFB020000015">
    <property type="protein sequence ID" value="KAL0174060.1"/>
    <property type="molecule type" value="Genomic_DNA"/>
</dbReference>
<accession>A0ABD0PJ44</accession>
<reference evidence="1 2" key="1">
    <citation type="submission" date="2024-05" db="EMBL/GenBank/DDBJ databases">
        <title>Genome sequencing and assembly of Indian major carp, Cirrhinus mrigala (Hamilton, 1822).</title>
        <authorList>
            <person name="Mohindra V."/>
            <person name="Chowdhury L.M."/>
            <person name="Lal K."/>
            <person name="Jena J.K."/>
        </authorList>
    </citation>
    <scope>NUCLEOTIDE SEQUENCE [LARGE SCALE GENOMIC DNA]</scope>
    <source>
        <strain evidence="1">CM1030</strain>
        <tissue evidence="1">Blood</tissue>
    </source>
</reference>
<name>A0ABD0PJ44_CIRMR</name>
<evidence type="ECO:0000313" key="1">
    <source>
        <dbReference type="EMBL" id="KAL0174060.1"/>
    </source>
</evidence>
<evidence type="ECO:0008006" key="3">
    <source>
        <dbReference type="Google" id="ProtNLM"/>
    </source>
</evidence>
<comment type="caution">
    <text evidence="1">The sequence shown here is derived from an EMBL/GenBank/DDBJ whole genome shotgun (WGS) entry which is preliminary data.</text>
</comment>
<protein>
    <recommendedName>
        <fullName evidence="3">Fibronectin type-III domain-containing protein</fullName>
    </recommendedName>
</protein>
<dbReference type="AlphaFoldDB" id="A0ABD0PJ44"/>
<gene>
    <name evidence="1" type="ORF">M9458_030028</name>
</gene>